<protein>
    <submittedName>
        <fullName evidence="1">Uncharacterized protein</fullName>
    </submittedName>
</protein>
<evidence type="ECO:0000313" key="1">
    <source>
        <dbReference type="EMBL" id="KAG6627535.1"/>
    </source>
</evidence>
<dbReference type="EMBL" id="CM031823">
    <property type="protein sequence ID" value="KAG6627535.1"/>
    <property type="molecule type" value="Genomic_DNA"/>
</dbReference>
<organism evidence="1 2">
    <name type="scientific">Carya illinoinensis</name>
    <name type="common">Pecan</name>
    <dbReference type="NCBI Taxonomy" id="32201"/>
    <lineage>
        <taxon>Eukaryota</taxon>
        <taxon>Viridiplantae</taxon>
        <taxon>Streptophyta</taxon>
        <taxon>Embryophyta</taxon>
        <taxon>Tracheophyta</taxon>
        <taxon>Spermatophyta</taxon>
        <taxon>Magnoliopsida</taxon>
        <taxon>eudicotyledons</taxon>
        <taxon>Gunneridae</taxon>
        <taxon>Pentapetalae</taxon>
        <taxon>rosids</taxon>
        <taxon>fabids</taxon>
        <taxon>Fagales</taxon>
        <taxon>Juglandaceae</taxon>
        <taxon>Carya</taxon>
    </lineage>
</organism>
<proteinExistence type="predicted"/>
<dbReference type="Proteomes" id="UP000811609">
    <property type="component" value="Chromosome 15"/>
</dbReference>
<gene>
    <name evidence="1" type="ORF">CIPAW_15G135700</name>
</gene>
<keyword evidence="2" id="KW-1185">Reference proteome</keyword>
<sequence length="35" mass="4061">MCIEPSQSWLGLRVTVGDKSMLKKHADCMLENFEY</sequence>
<dbReference type="AlphaFoldDB" id="A0A8T1NB26"/>
<evidence type="ECO:0000313" key="2">
    <source>
        <dbReference type="Proteomes" id="UP000811609"/>
    </source>
</evidence>
<reference evidence="1" key="1">
    <citation type="submission" date="2020-12" db="EMBL/GenBank/DDBJ databases">
        <title>WGS assembly of Carya illinoinensis cv. Pawnee.</title>
        <authorList>
            <person name="Platts A."/>
            <person name="Shu S."/>
            <person name="Wright S."/>
            <person name="Barry K."/>
            <person name="Edger P."/>
            <person name="Pires J.C."/>
            <person name="Schmutz J."/>
        </authorList>
    </citation>
    <scope>NUCLEOTIDE SEQUENCE</scope>
    <source>
        <tissue evidence="1">Leaf</tissue>
    </source>
</reference>
<comment type="caution">
    <text evidence="1">The sequence shown here is derived from an EMBL/GenBank/DDBJ whole genome shotgun (WGS) entry which is preliminary data.</text>
</comment>
<accession>A0A8T1NB26</accession>
<name>A0A8T1NB26_CARIL</name>